<dbReference type="AlphaFoldDB" id="A0A9N9LY84"/>
<evidence type="ECO:0000313" key="2">
    <source>
        <dbReference type="EMBL" id="CAG8982053.1"/>
    </source>
</evidence>
<sequence length="552" mass="61830">MPDINRDNHNHFNASYPTGGHIVLEEGLASEQRNEQHHPPNVTPAHVENWLDENASPSARFYNNNLERRFSRLNQQGGFQPQNNTMLPPGELMPAAGFNGHSPNMHSNAIYRPAQSFDYMHPTGYTRLPSMMTTEESMQSPVREHNDIFPLGHMHVGPAMTMEGVPTHIHAAPAASAGPVRQPDDTKGKGKGKGMGKGNGGSKRSHHIPIVPKGTKFRWEDNGHIDRTACKVGVVDKDKLRFSLNATTGRSYKYKYPHRHGFDWNDKEEILKAKKWRQQILKRRMEKTIVNSDAASSDSIRCKWSEKEKTSIEVRVEDMIEEKGRRLVMEDWAEITRDHNEQFKGVQIHVGEMMPTSRLASGKGIDQRINQTEYLVQPRSAEAVYSQANRWPDVKAMMVKKYSEFEEETSDEYGDMDMELGGHGSQSFLESMVANSGIQDHGIMRNLGGNLNDAEPNTTKEYDEDAMGSPDYGFEYTNTPSGVVATPSPMNSPYYSLHGTVGQLFNTPTPLHSVSTRNKAANETAEATPCPAPGKRRPARFDSDNDADISNL</sequence>
<keyword evidence="3" id="KW-1185">Reference proteome</keyword>
<accession>A0A9N9LY84</accession>
<feature type="region of interest" description="Disordered" evidence="1">
    <location>
        <begin position="508"/>
        <end position="552"/>
    </location>
</feature>
<comment type="caution">
    <text evidence="2">The sequence shown here is derived from an EMBL/GenBank/DDBJ whole genome shotgun (WGS) entry which is preliminary data.</text>
</comment>
<feature type="compositionally biased region" description="Polar residues" evidence="1">
    <location>
        <begin position="508"/>
        <end position="521"/>
    </location>
</feature>
<protein>
    <submittedName>
        <fullName evidence="2">Uncharacterized protein</fullName>
    </submittedName>
</protein>
<evidence type="ECO:0000313" key="3">
    <source>
        <dbReference type="Proteomes" id="UP000701801"/>
    </source>
</evidence>
<gene>
    <name evidence="2" type="ORF">HYALB_00008780</name>
</gene>
<proteinExistence type="predicted"/>
<evidence type="ECO:0000256" key="1">
    <source>
        <dbReference type="SAM" id="MobiDB-lite"/>
    </source>
</evidence>
<dbReference type="EMBL" id="CAJVRM010000562">
    <property type="protein sequence ID" value="CAG8982053.1"/>
    <property type="molecule type" value="Genomic_DNA"/>
</dbReference>
<reference evidence="2" key="1">
    <citation type="submission" date="2021-07" db="EMBL/GenBank/DDBJ databases">
        <authorList>
            <person name="Durling M."/>
        </authorList>
    </citation>
    <scope>NUCLEOTIDE SEQUENCE</scope>
</reference>
<organism evidence="2 3">
    <name type="scientific">Hymenoscyphus albidus</name>
    <dbReference type="NCBI Taxonomy" id="595503"/>
    <lineage>
        <taxon>Eukaryota</taxon>
        <taxon>Fungi</taxon>
        <taxon>Dikarya</taxon>
        <taxon>Ascomycota</taxon>
        <taxon>Pezizomycotina</taxon>
        <taxon>Leotiomycetes</taxon>
        <taxon>Helotiales</taxon>
        <taxon>Helotiaceae</taxon>
        <taxon>Hymenoscyphus</taxon>
    </lineage>
</organism>
<dbReference type="OrthoDB" id="3541633at2759"/>
<dbReference type="Proteomes" id="UP000701801">
    <property type="component" value="Unassembled WGS sequence"/>
</dbReference>
<name>A0A9N9LY84_9HELO</name>
<feature type="region of interest" description="Disordered" evidence="1">
    <location>
        <begin position="172"/>
        <end position="209"/>
    </location>
</feature>